<evidence type="ECO:0000313" key="12">
    <source>
        <dbReference type="Proteomes" id="UP000290289"/>
    </source>
</evidence>
<dbReference type="SUPFAM" id="SSF54695">
    <property type="entry name" value="POZ domain"/>
    <property type="match status" value="1"/>
</dbReference>
<evidence type="ECO:0000313" key="11">
    <source>
        <dbReference type="EMBL" id="RXH81893.1"/>
    </source>
</evidence>
<dbReference type="Pfam" id="PF03810">
    <property type="entry name" value="IBN_N"/>
    <property type="match status" value="1"/>
</dbReference>
<keyword evidence="8" id="KW-0802">TPR repeat</keyword>
<dbReference type="PROSITE" id="PS50005">
    <property type="entry name" value="TPR"/>
    <property type="match status" value="1"/>
</dbReference>
<dbReference type="EMBL" id="RDQH01000338">
    <property type="protein sequence ID" value="RXH81893.1"/>
    <property type="molecule type" value="Genomic_DNA"/>
</dbReference>
<dbReference type="SUPFAM" id="SSF48371">
    <property type="entry name" value="ARM repeat"/>
    <property type="match status" value="1"/>
</dbReference>
<dbReference type="SUPFAM" id="SSF48452">
    <property type="entry name" value="TPR-like"/>
    <property type="match status" value="3"/>
</dbReference>
<evidence type="ECO:0000256" key="4">
    <source>
        <dbReference type="ARBA" id="ARBA00022448"/>
    </source>
</evidence>
<comment type="similarity">
    <text evidence="3">Belongs to the importin beta family. Importin beta-1 subfamily.</text>
</comment>
<evidence type="ECO:0000256" key="6">
    <source>
        <dbReference type="ARBA" id="ARBA00022737"/>
    </source>
</evidence>
<dbReference type="InterPro" id="IPR011989">
    <property type="entry name" value="ARM-like"/>
</dbReference>
<dbReference type="InterPro" id="IPR058584">
    <property type="entry name" value="IMB1_TNPO1-like_TPR"/>
</dbReference>
<dbReference type="SMART" id="SM00028">
    <property type="entry name" value="TPR"/>
    <property type="match status" value="4"/>
</dbReference>
<evidence type="ECO:0000256" key="3">
    <source>
        <dbReference type="ARBA" id="ARBA00010907"/>
    </source>
</evidence>
<dbReference type="SMART" id="SM00225">
    <property type="entry name" value="BTB"/>
    <property type="match status" value="1"/>
</dbReference>
<dbReference type="Pfam" id="PF25574">
    <property type="entry name" value="TPR_IMB1"/>
    <property type="match status" value="1"/>
</dbReference>
<proteinExistence type="inferred from homology"/>
<dbReference type="InterPro" id="IPR016024">
    <property type="entry name" value="ARM-type_fold"/>
</dbReference>
<dbReference type="PANTHER" id="PTHR44203:SF8">
    <property type="entry name" value="ETHYLENE-OVERPRODUCTION PROTEIN 1"/>
    <property type="match status" value="1"/>
</dbReference>
<dbReference type="InterPro" id="IPR044631">
    <property type="entry name" value="ETO1-like"/>
</dbReference>
<keyword evidence="7" id="KW-0653">Protein transport</keyword>
<evidence type="ECO:0000259" key="10">
    <source>
        <dbReference type="PROSITE" id="PS50166"/>
    </source>
</evidence>
<keyword evidence="6" id="KW-0677">Repeat</keyword>
<dbReference type="InterPro" id="IPR019734">
    <property type="entry name" value="TPR_rpt"/>
</dbReference>
<dbReference type="Pfam" id="PF13513">
    <property type="entry name" value="HEAT_EZ"/>
    <property type="match status" value="1"/>
</dbReference>
<dbReference type="GO" id="GO:0005737">
    <property type="term" value="C:cytoplasm"/>
    <property type="evidence" value="ECO:0007669"/>
    <property type="project" value="UniProtKB-SubCell"/>
</dbReference>
<evidence type="ECO:0000256" key="9">
    <source>
        <dbReference type="SAM" id="Coils"/>
    </source>
</evidence>
<gene>
    <name evidence="11" type="ORF">DVH24_036234</name>
</gene>
<dbReference type="GO" id="GO:0031267">
    <property type="term" value="F:small GTPase binding"/>
    <property type="evidence" value="ECO:0007669"/>
    <property type="project" value="InterPro"/>
</dbReference>
<accession>A0A498IKZ7</accession>
<dbReference type="PROSITE" id="PS50166">
    <property type="entry name" value="IMPORTIN_B_NT"/>
    <property type="match status" value="1"/>
</dbReference>
<dbReference type="Gene3D" id="1.25.10.10">
    <property type="entry name" value="Leucine-rich Repeat Variant"/>
    <property type="match status" value="1"/>
</dbReference>
<evidence type="ECO:0000256" key="8">
    <source>
        <dbReference type="PROSITE-ProRule" id="PRU00339"/>
    </source>
</evidence>
<reference evidence="11 12" key="1">
    <citation type="submission" date="2018-10" db="EMBL/GenBank/DDBJ databases">
        <title>A high-quality apple genome assembly.</title>
        <authorList>
            <person name="Hu J."/>
        </authorList>
    </citation>
    <scope>NUCLEOTIDE SEQUENCE [LARGE SCALE GENOMIC DNA]</scope>
    <source>
        <strain evidence="12">cv. HFTH1</strain>
        <tissue evidence="11">Young leaf</tissue>
    </source>
</reference>
<dbReference type="FunFam" id="1.25.10.10:FF:000027">
    <property type="entry name" value="Importin subunit beta-1"/>
    <property type="match status" value="1"/>
</dbReference>
<feature type="domain" description="Importin N-terminal" evidence="10">
    <location>
        <begin position="1032"/>
        <end position="1112"/>
    </location>
</feature>
<keyword evidence="5" id="KW-0963">Cytoplasm</keyword>
<evidence type="ECO:0000256" key="7">
    <source>
        <dbReference type="ARBA" id="ARBA00022927"/>
    </source>
</evidence>
<comment type="caution">
    <text evidence="11">The sequence shown here is derived from an EMBL/GenBank/DDBJ whole genome shotgun (WGS) entry which is preliminary data.</text>
</comment>
<keyword evidence="4" id="KW-0813">Transport</keyword>
<keyword evidence="12" id="KW-1185">Reference proteome</keyword>
<dbReference type="Proteomes" id="UP000290289">
    <property type="component" value="Chromosome 12"/>
</dbReference>
<name>A0A498IKZ7_MALDO</name>
<feature type="coiled-coil region" evidence="9">
    <location>
        <begin position="801"/>
        <end position="828"/>
    </location>
</feature>
<dbReference type="GO" id="GO:0006886">
    <property type="term" value="P:intracellular protein transport"/>
    <property type="evidence" value="ECO:0007669"/>
    <property type="project" value="InterPro"/>
</dbReference>
<dbReference type="InterPro" id="IPR011333">
    <property type="entry name" value="SKP1/BTB/POZ_sf"/>
</dbReference>
<dbReference type="PANTHER" id="PTHR44203">
    <property type="entry name" value="ETO1-RELATED"/>
    <property type="match status" value="1"/>
</dbReference>
<comment type="subcellular location">
    <subcellularLocation>
        <location evidence="1">Cytoplasm</location>
    </subcellularLocation>
</comment>
<evidence type="ECO:0000256" key="5">
    <source>
        <dbReference type="ARBA" id="ARBA00022490"/>
    </source>
</evidence>
<feature type="repeat" description="TPR" evidence="8">
    <location>
        <begin position="756"/>
        <end position="789"/>
    </location>
</feature>
<dbReference type="Pfam" id="PF25780">
    <property type="entry name" value="TPR_IPO5"/>
    <property type="match status" value="1"/>
</dbReference>
<dbReference type="InterPro" id="IPR057672">
    <property type="entry name" value="TPR_IPO4/5"/>
</dbReference>
<evidence type="ECO:0000256" key="1">
    <source>
        <dbReference type="ARBA" id="ARBA00004496"/>
    </source>
</evidence>
<dbReference type="InterPro" id="IPR000210">
    <property type="entry name" value="BTB/POZ_dom"/>
</dbReference>
<dbReference type="InterPro" id="IPR001494">
    <property type="entry name" value="Importin-beta_N"/>
</dbReference>
<comment type="pathway">
    <text evidence="2">Protein modification; protein ubiquitination.</text>
</comment>
<sequence>MDGCKGSQVFALNPSGATAAGGNGGGGGGSGDKLLYDHLRVNSIRSRASRGSFQAPNPTANNVLLETLLPYGLPVSDLLEPQIEPSLKSVDFVETLADVYRRIVICPQFEMWKMYLEQCATFRGLSDPKLFRRSLRSARQHAVDVHSKVVLASWLRYERREDELIGSSAMYCCGRNVECPKASLVSGYDPESVFESCICSRTPQGQGDDDDLVMGDEECSTSEEDGDMSFCIGDAEIRCVRYNIASLSRPFNAMLYGNFTETRREKINFTQNGISVEAMRAVEIFSRIKRVDSFEVKTVLDLLSFANTFCCDELKTACDSHLASLVCELEDAMLLIDYGLEETAHFLVAACLQVFLRELPSSLHNSHMMRLFCTSEARQRLAMSGHSSFILYYFLSQVAIEDDMRSNTTVMLLERLAECATESWQKQLAFHLLGVVMLERKEFKDAQWWFEAAVEVGHIYSLVGIARAKFKRGHKYAAYKQMNSLISDYTPVGWMYQERSLYCIGKEKMMDLSTATHLDPTLSYPYKYRAVSLLEENQFEAAITEINKIISFKVSPDCLELRAWFSIALEDFEGALRDVRALLTLDPNYMMFHGKMHGDHLVELLCPFVQQWSQADCWMQLYDRWSSVDDIGSLAVVHHMLANDPGKSLLRFRQSLLLLRLNCQKAAMHSLRLARNHSSSEHERLVCEGWILYDTGHREEALAKAEESIAIQRSFEAFFLKAYALADSSLDSDSSTYVIQLLEEALRCPSDGLRKGQALNNLGSVYVDSDKLDLAADCYTNALNIKHTRAHQGLARVYHLKNQRKAAYDEMTKLIEKARNNASAFEKRSEYCDRDMAKSDLSMATQLDPLRTYPYRYRAAVLMDDHKEGEAIEELTKAITFKLDLQLLHLRAAFHESMSNFVFTVRDCEAALCLDPNHADTQELYSKARERVNEQKNLKLKLAESSHGMDQTCPDFIIERFLPDATALAASSTLKLNVSQISSSKRLCYPWNYTGTAEACVSRTVCRNEMAVEITQFLLAAQSADARVRTEAEANIRQFQEQNLPAFLLSLSVELANNEKPTESRTLAGLVLKNSLDAKDAGTKEILTRQWMAIDISIVSQIKDLLLRTLGSSVPEARHTSAQVIAKIASIDIPRKQWPDLIGSLLNNMTQRDSAAGLKQSTLEALGYVCEEISHQDLEQGEVNNVLTAVVQGMNLAENSPEVRLAAIRALYNALEFAQTNFDTQMERDFIMKMVCETALSKEVQIRQAAFECLASIASRYYEVLGPYMQALFELTSNAVKGDEETVALQAIEFWSSICDEEIELQEFEISDTGDSHSKFIEKALSSLVPMLLETLLKQEENQDQDDDIWNVAMAGGTCLQLVSRTVGDAILPLVMPFVEANIVKPDWHCREAATFAFGSVLEGPSTEKLSVLVHSGLDFMLRLMKDENNHVKDTTAWTLSRIFEFLHGPDGTVISSANLPKVVEILAEGTKDAPNVAEKVCWAIYHLSQGYEETCSSLFTPYVPGIIECLISTANRTDGDDSRLRSSAYESLNAVVRCSNIKETSQIIAQLLVVIMNKLGQTLELSIVSSDDQEKQGDLQASFCGVLQVIIQKLTSDDESKRIILEAADQIMLLFLRVFACRSSTVHEEAMLAIGALAYATGPGFEKYLPELYKYLEMGLQNFGEFQVCAITVGVVGDIFRALDEKALPYCDGIMSHLMKDLSSEALHRSVKPPIFSVFGDIGLAIGEHFEKYVPYAVQMMQGASELCARMDTSDEELMEYGNQLKCSIFEAYSGILQGFKDSKPEVMLPYAQHLLQFIELVLRDVNRDANVTKAAVSALGDLVDVLGLTIKPLFGDFAFFEGILQECLQTDDESLSETTAWAYAIVRRIMNQ</sequence>
<protein>
    <recommendedName>
        <fullName evidence="10">Importin N-terminal domain-containing protein</fullName>
    </recommendedName>
</protein>
<keyword evidence="9" id="KW-0175">Coiled coil</keyword>
<dbReference type="Gene3D" id="1.25.40.10">
    <property type="entry name" value="Tetratricopeptide repeat domain"/>
    <property type="match status" value="3"/>
</dbReference>
<evidence type="ECO:0000256" key="2">
    <source>
        <dbReference type="ARBA" id="ARBA00004906"/>
    </source>
</evidence>
<organism evidence="11 12">
    <name type="scientific">Malus domestica</name>
    <name type="common">Apple</name>
    <name type="synonym">Pyrus malus</name>
    <dbReference type="NCBI Taxonomy" id="3750"/>
    <lineage>
        <taxon>Eukaryota</taxon>
        <taxon>Viridiplantae</taxon>
        <taxon>Streptophyta</taxon>
        <taxon>Embryophyta</taxon>
        <taxon>Tracheophyta</taxon>
        <taxon>Spermatophyta</taxon>
        <taxon>Magnoliopsida</taxon>
        <taxon>eudicotyledons</taxon>
        <taxon>Gunneridae</taxon>
        <taxon>Pentapetalae</taxon>
        <taxon>rosids</taxon>
        <taxon>fabids</taxon>
        <taxon>Rosales</taxon>
        <taxon>Rosaceae</taxon>
        <taxon>Amygdaloideae</taxon>
        <taxon>Maleae</taxon>
        <taxon>Malus</taxon>
    </lineage>
</organism>
<dbReference type="Gene3D" id="3.30.710.10">
    <property type="entry name" value="Potassium Channel Kv1.1, Chain A"/>
    <property type="match status" value="1"/>
</dbReference>
<dbReference type="InterPro" id="IPR011990">
    <property type="entry name" value="TPR-like_helical_dom_sf"/>
</dbReference>
<dbReference type="SMART" id="SM00913">
    <property type="entry name" value="IBN_N"/>
    <property type="match status" value="1"/>
</dbReference>
<dbReference type="GO" id="GO:0010105">
    <property type="term" value="P:negative regulation of ethylene-activated signaling pathway"/>
    <property type="evidence" value="ECO:0007669"/>
    <property type="project" value="InterPro"/>
</dbReference>